<accession>Q9PYN3</accession>
<dbReference type="KEGG" id="vg:1442397"/>
<dbReference type="EMBL" id="AF162221">
    <property type="protein sequence ID" value="AAF05277.1"/>
    <property type="molecule type" value="Genomic_DNA"/>
</dbReference>
<organismHost>
    <name type="scientific">Xestia</name>
    <dbReference type="NCBI Taxonomy" id="320016"/>
</organismHost>
<evidence type="ECO:0000313" key="2">
    <source>
        <dbReference type="Proteomes" id="UP000202921"/>
    </source>
</evidence>
<dbReference type="RefSeq" id="NP_059311.1">
    <property type="nucleotide sequence ID" value="NC_002331.1"/>
</dbReference>
<protein>
    <submittedName>
        <fullName evidence="1">ORF163</fullName>
    </submittedName>
</protein>
<sequence length="1122" mass="132302">MTSTATTIVLTGDGLGERQRDFYRQVCAAAANGTQLTNIRPDEPILDKLFKVELALRYQNVDYLINVLKHGDMSCVTRVLQNQWVFESSFINIEYLRQHVIPVMCLRARNKLLAAIANNYQREAEEFYQYCYNERLYKTASKFLLHTSDDFKVDAIQRHGIEPGTRLQILVGRSFEVAEAYVASQKTNVAVKQLAFLFKQSEDRYLDLVEKYLNVGKGVRLNARISKRVMTDHKRRVFGRPLLYINLLHMKSIVSRSRKEDVKSFLRALLPHDAVHFWSSNYCSRYRFVIDVLQDEKFACLKELYDDAYTGEPFETTNEFVRQRCYNLMTPDERSLWAINEIAKKEADDKVWYYRFVDFTRAYEELKQVKFSDSCYKNCYHIELLQVVNIAQVDWLRHLKLILDDYYSCIDAKTIYNNKNFVQRLLERFNVYDLTVDCWHVLHKIILKCDVNTLASDCRHLKVIIISYSVLNKLPVKSLVKRSLPLINSIYFRQNLNKLSDQQKRYLLDFLYRVYINEFTKRKQDCVYGILDILHLQGKSESDIPECVAKHIITSDRCYAHKLIQSEQSNSRYNNLPNNMLHLLTQDAVANIPKIKMCLDRIKHNLLPFLKNVKIYFMQDIGKAIIEFCDTLIKSDNFYRADVATQCLFQLVDKDRVLNILKHVSHYKSVQEAICTHVCYTRPPVPVDFMLRFINENTLQFIEVSTLNFYLTSVQISECDRLIQSLLQHSDTFIKKLAITLAFRQYDTTKLCALITQRHTHDISTHAYNLLVSKIVHEKNVTLQDQLYDTLKSLTLLINVKKQTSLFKTFVRQNFPNRLLSDYLQTVWKVVSPYTNDLPLRVLEVMQHIYINISKLDRDFLHDLVSEILYDDGQHPIKSENYFHVNYIKSLSTCKNQLALDYILHSDTVDKTLDLLKKYVAHCFRGDSDQIDKCFNFITSIERNTYQCDRKRYVSLNYILTELMTQIENTSAYECSYLLLWELKVGLILRKIMPTNRTNNRLTLDETYMEPVTIANQLYKLIASYIQNDMFFVTMHDEVSSIIYKQMVRSYDRVHFDEYVILVCLELMKFNEPRLHLLIVYILPKHYRPQYFDKFGILLKQLKSVGDTETSIHLYKKYPDFV</sequence>
<organism evidence="1 2">
    <name type="scientific">Xestia c-nigrum granulosis virus</name>
    <name type="common">XnGV</name>
    <name type="synonym">Xestia c-nigrum granulovirus</name>
    <dbReference type="NCBI Taxonomy" id="51677"/>
    <lineage>
        <taxon>Viruses</taxon>
        <taxon>Viruses incertae sedis</taxon>
        <taxon>Naldaviricetes</taxon>
        <taxon>Lefavirales</taxon>
        <taxon>Baculoviridae</taxon>
        <taxon>Betabaculovirus</taxon>
        <taxon>Betabaculovirus xecnigri</taxon>
    </lineage>
</organism>
<gene>
    <name evidence="1" type="primary">ORF163</name>
</gene>
<dbReference type="GeneID" id="1442397"/>
<proteinExistence type="predicted"/>
<dbReference type="Proteomes" id="UP000202921">
    <property type="component" value="Segment"/>
</dbReference>
<keyword evidence="2" id="KW-1185">Reference proteome</keyword>
<evidence type="ECO:0000313" key="1">
    <source>
        <dbReference type="EMBL" id="AAF05277.1"/>
    </source>
</evidence>
<name>Q9PYN3_GVXN</name>
<reference evidence="1 2" key="1">
    <citation type="journal article" date="1999" name="Virology">
        <title>Sequence analysis of the Xestia c-nigrum granulovirus genome.</title>
        <authorList>
            <person name="Hayakawa T."/>
            <person name="Ko R."/>
            <person name="Okano K."/>
            <person name="Seong S.I."/>
            <person name="Goto C."/>
            <person name="Maeda S."/>
        </authorList>
    </citation>
    <scope>NUCLEOTIDE SEQUENCE [LARGE SCALE GENOMIC DNA]</scope>
</reference>